<feature type="domain" description="Anaphase-promoting complex subunit 5" evidence="9">
    <location>
        <begin position="315"/>
        <end position="415"/>
    </location>
</feature>
<evidence type="ECO:0000256" key="8">
    <source>
        <dbReference type="ARBA" id="ARBA00045696"/>
    </source>
</evidence>
<dbReference type="PANTHER" id="PTHR12830:SF9">
    <property type="entry name" value="ANAPHASE-PROMOTING COMPLEX SUBUNIT 5"/>
    <property type="match status" value="1"/>
</dbReference>
<dbReference type="GO" id="GO:0045842">
    <property type="term" value="P:positive regulation of mitotic metaphase/anaphase transition"/>
    <property type="evidence" value="ECO:0007669"/>
    <property type="project" value="TreeGrafter"/>
</dbReference>
<name>A0AAV0ILK7_9ROSI</name>
<dbReference type="Pfam" id="PF12862">
    <property type="entry name" value="ANAPC5"/>
    <property type="match status" value="1"/>
</dbReference>
<accession>A0AAV0ILK7</accession>
<keyword evidence="6" id="KW-0131">Cell cycle</keyword>
<dbReference type="GO" id="GO:0051301">
    <property type="term" value="P:cell division"/>
    <property type="evidence" value="ECO:0007669"/>
    <property type="project" value="UniProtKB-KW"/>
</dbReference>
<gene>
    <name evidence="10" type="ORF">LITE_LOCUS9904</name>
</gene>
<reference evidence="10" key="1">
    <citation type="submission" date="2022-08" db="EMBL/GenBank/DDBJ databases">
        <authorList>
            <person name="Gutierrez-Valencia J."/>
        </authorList>
    </citation>
    <scope>NUCLEOTIDE SEQUENCE</scope>
</reference>
<dbReference type="CDD" id="cd16270">
    <property type="entry name" value="Apc5_N"/>
    <property type="match status" value="1"/>
</dbReference>
<dbReference type="AlphaFoldDB" id="A0AAV0ILK7"/>
<evidence type="ECO:0000256" key="5">
    <source>
        <dbReference type="ARBA" id="ARBA00022786"/>
    </source>
</evidence>
<dbReference type="SUPFAM" id="SSF48452">
    <property type="entry name" value="TPR-like"/>
    <property type="match status" value="1"/>
</dbReference>
<dbReference type="InterPro" id="IPR037679">
    <property type="entry name" value="Apc5"/>
</dbReference>
<protein>
    <recommendedName>
        <fullName evidence="2">Anaphase-promoting complex subunit 5</fullName>
    </recommendedName>
    <alternativeName>
        <fullName evidence="7">Cyclosome subunit 5</fullName>
    </alternativeName>
</protein>
<proteinExistence type="inferred from homology"/>
<keyword evidence="4" id="KW-0498">Mitosis</keyword>
<evidence type="ECO:0000256" key="4">
    <source>
        <dbReference type="ARBA" id="ARBA00022776"/>
    </source>
</evidence>
<comment type="function">
    <text evidence="8">Component of the anaphase promoting complex/cyclosome (APC/C), a cell cycle-regulated E3 ubiquitin ligase that controls progression through mitosis and the G1 phase of the cell cycle. The APC/C complex acts by mediating ubiquitination and subsequent degradation of target proteins: it mainly mediates the formation of 'Lys-11'-linked polyubiquitin chains and, to a lower extent, the formation of 'Lys-48'- and 'Lys-63'-linked polyubiquitin chains. The APC/C complex catalyzes assembly of branched 'Lys-11'-/'Lys-48'-linked branched ubiquitin chains on target proteins.</text>
</comment>
<evidence type="ECO:0000313" key="11">
    <source>
        <dbReference type="Proteomes" id="UP001154282"/>
    </source>
</evidence>
<dbReference type="PANTHER" id="PTHR12830">
    <property type="entry name" value="ANAPHASE-PROMOTING COMPLEX SUBUNIT 5"/>
    <property type="match status" value="1"/>
</dbReference>
<evidence type="ECO:0000313" key="10">
    <source>
        <dbReference type="EMBL" id="CAI0398445.1"/>
    </source>
</evidence>
<evidence type="ECO:0000256" key="2">
    <source>
        <dbReference type="ARBA" id="ARBA00016066"/>
    </source>
</evidence>
<dbReference type="GO" id="GO:0070979">
    <property type="term" value="P:protein K11-linked ubiquitination"/>
    <property type="evidence" value="ECO:0007669"/>
    <property type="project" value="TreeGrafter"/>
</dbReference>
<comment type="caution">
    <text evidence="10">The sequence shown here is derived from an EMBL/GenBank/DDBJ whole genome shotgun (WGS) entry which is preliminary data.</text>
</comment>
<evidence type="ECO:0000256" key="6">
    <source>
        <dbReference type="ARBA" id="ARBA00023306"/>
    </source>
</evidence>
<dbReference type="GO" id="GO:0031145">
    <property type="term" value="P:anaphase-promoting complex-dependent catabolic process"/>
    <property type="evidence" value="ECO:0007669"/>
    <property type="project" value="TreeGrafter"/>
</dbReference>
<dbReference type="Proteomes" id="UP001154282">
    <property type="component" value="Unassembled WGS sequence"/>
</dbReference>
<keyword evidence="5" id="KW-0833">Ubl conjugation pathway</keyword>
<keyword evidence="3" id="KW-0132">Cell division</keyword>
<evidence type="ECO:0000256" key="3">
    <source>
        <dbReference type="ARBA" id="ARBA00022618"/>
    </source>
</evidence>
<dbReference type="EMBL" id="CAMGYJ010000004">
    <property type="protein sequence ID" value="CAI0398445.1"/>
    <property type="molecule type" value="Genomic_DNA"/>
</dbReference>
<sequence length="901" mass="98422">MAAAGAFGVTPHKVSVCVLLQMYAPPAQAEPLFSVSQHNHLGLYLLAITKSHGDFLEPKLADLLTQLKDISGSLGDWLIEHLTNRLSSLSSPDDLAVLFSEFRGTLGGTESAVIEDNQVVLDPNSYLGMFVRRCVLAFNLLSFEGVCHLLTNIGNYCKEALSSCLPYELHGLDDSVNDLETSSAYENMDLENFVFQKVTEEIVANKQASQRNSFHLHTSKALSGLVEDVEIVAGSLYNHAGNSGETCSSSDTIASGTRGADTSGNMFLRTTSQLQGFFMEQADAIEKHGCSFPLNGFEVILNRIKNLAPELHRVHFLHYLTCLYHDDYFGALENLQRFFDYSVGIGGFDITPVPSQSKGFERYETGLLCLGMLQFHFGHPKQALEVLTEAVRVSQQQSNDSCLAYTLATICTLSSEMGSSSTSGLLGTSYSHTATIGTSLYFKQQLFVLLREALKRAESLSLKRLIASNHLAMAKFDLMNVQRPLLSFGPKASIKLRTCPITVCKELRSCLHLVSEYASESPTMTIEGAFSTAWLNNLRSPMGASVLSLDNGVVESSNAFQFCAQPSSIPRSVLQLVGSSYLVRATAWEIYGSATLARVNSFVFATCYLDASSSSDAALVHAKLIQHLATFQGYKDAFSALKVAEEKFLSISRPVILLLKLQLLHERALHRGNLKLALQLCNELGVLASPFNGVDNQLKIEASMRHARTLLAAKQYRQASEVAQSLFCLCYQFNMQVENASVLLLLAEIHKKSGNAVLGLPYALASLSFCQSFNLDLLEASAKVTLAELWLSLGTNHAKRALTLLHGAFPMVLGHGGLELRARARLIEAQCYLCDPSYSVVEDSEIVLDALKQASDEFEVLEYPRNGSGSFLLDGSGLRQAGTGGGKRRSFSFIQETHTGS</sequence>
<evidence type="ECO:0000259" key="9">
    <source>
        <dbReference type="Pfam" id="PF12862"/>
    </source>
</evidence>
<comment type="similarity">
    <text evidence="1">Belongs to the APC5 family.</text>
</comment>
<dbReference type="InterPro" id="IPR011990">
    <property type="entry name" value="TPR-like_helical_dom_sf"/>
</dbReference>
<keyword evidence="11" id="KW-1185">Reference proteome</keyword>
<evidence type="ECO:0000256" key="1">
    <source>
        <dbReference type="ARBA" id="ARBA00007450"/>
    </source>
</evidence>
<evidence type="ECO:0000256" key="7">
    <source>
        <dbReference type="ARBA" id="ARBA00031069"/>
    </source>
</evidence>
<dbReference type="GO" id="GO:0005680">
    <property type="term" value="C:anaphase-promoting complex"/>
    <property type="evidence" value="ECO:0007669"/>
    <property type="project" value="InterPro"/>
</dbReference>
<dbReference type="InterPro" id="IPR026000">
    <property type="entry name" value="Apc5_dom"/>
</dbReference>
<organism evidence="10 11">
    <name type="scientific">Linum tenue</name>
    <dbReference type="NCBI Taxonomy" id="586396"/>
    <lineage>
        <taxon>Eukaryota</taxon>
        <taxon>Viridiplantae</taxon>
        <taxon>Streptophyta</taxon>
        <taxon>Embryophyta</taxon>
        <taxon>Tracheophyta</taxon>
        <taxon>Spermatophyta</taxon>
        <taxon>Magnoliopsida</taxon>
        <taxon>eudicotyledons</taxon>
        <taxon>Gunneridae</taxon>
        <taxon>Pentapetalae</taxon>
        <taxon>rosids</taxon>
        <taxon>fabids</taxon>
        <taxon>Malpighiales</taxon>
        <taxon>Linaceae</taxon>
        <taxon>Linum</taxon>
    </lineage>
</organism>